<name>A0A816C6J9_9BILA</name>
<dbReference type="EMBL" id="CAJNOH010005208">
    <property type="protein sequence ID" value="CAF1392002.1"/>
    <property type="molecule type" value="Genomic_DNA"/>
</dbReference>
<dbReference type="AlphaFoldDB" id="A0A816C6J9"/>
<evidence type="ECO:0000313" key="3">
    <source>
        <dbReference type="Proteomes" id="UP000663870"/>
    </source>
</evidence>
<comment type="caution">
    <text evidence="2">The sequence shown here is derived from an EMBL/GenBank/DDBJ whole genome shotgun (WGS) entry which is preliminary data.</text>
</comment>
<accession>A0A816C6J9</accession>
<organism evidence="2 3">
    <name type="scientific">Rotaria sordida</name>
    <dbReference type="NCBI Taxonomy" id="392033"/>
    <lineage>
        <taxon>Eukaryota</taxon>
        <taxon>Metazoa</taxon>
        <taxon>Spiralia</taxon>
        <taxon>Gnathifera</taxon>
        <taxon>Rotifera</taxon>
        <taxon>Eurotatoria</taxon>
        <taxon>Bdelloidea</taxon>
        <taxon>Philodinida</taxon>
        <taxon>Philodinidae</taxon>
        <taxon>Rotaria</taxon>
    </lineage>
</organism>
<keyword evidence="3" id="KW-1185">Reference proteome</keyword>
<dbReference type="Proteomes" id="UP000663870">
    <property type="component" value="Unassembled WGS sequence"/>
</dbReference>
<gene>
    <name evidence="2" type="ORF">JXQ802_LOCUS50555</name>
    <name evidence="1" type="ORF">PYM288_LOCUS34381</name>
</gene>
<dbReference type="EMBL" id="CAJNOL010006690">
    <property type="protein sequence ID" value="CAF1620709.1"/>
    <property type="molecule type" value="Genomic_DNA"/>
</dbReference>
<protein>
    <submittedName>
        <fullName evidence="2">Uncharacterized protein</fullName>
    </submittedName>
</protein>
<sequence length="79" mass="8948">MSLSNEDLQQYIGQNVDSVKQELENQGCKVHLVRTGRFATGCIMKPPRVPGQEQEKHVSVSFNGDDSERKVTFIRLLDD</sequence>
<dbReference type="Proteomes" id="UP000663854">
    <property type="component" value="Unassembled WGS sequence"/>
</dbReference>
<evidence type="ECO:0000313" key="2">
    <source>
        <dbReference type="EMBL" id="CAF1620709.1"/>
    </source>
</evidence>
<proteinExistence type="predicted"/>
<evidence type="ECO:0000313" key="1">
    <source>
        <dbReference type="EMBL" id="CAF1392002.1"/>
    </source>
</evidence>
<reference evidence="2" key="1">
    <citation type="submission" date="2021-02" db="EMBL/GenBank/DDBJ databases">
        <authorList>
            <person name="Nowell W R."/>
        </authorList>
    </citation>
    <scope>NUCLEOTIDE SEQUENCE</scope>
</reference>